<dbReference type="HOGENOM" id="CLU_140975_0_0_4"/>
<dbReference type="Proteomes" id="UP000002743">
    <property type="component" value="Chromosome"/>
</dbReference>
<accession>C6X6Q6</accession>
<proteinExistence type="predicted"/>
<dbReference type="EMBL" id="CP001674">
    <property type="protein sequence ID" value="ACT51049.1"/>
    <property type="molecule type" value="Genomic_DNA"/>
</dbReference>
<dbReference type="OrthoDB" id="9179759at2"/>
<keyword evidence="3" id="KW-1185">Reference proteome</keyword>
<evidence type="ECO:0000259" key="1">
    <source>
        <dbReference type="Pfam" id="PF25559"/>
    </source>
</evidence>
<feature type="domain" description="DUF7931" evidence="1">
    <location>
        <begin position="14"/>
        <end position="147"/>
    </location>
</feature>
<name>C6X6Q6_METGS</name>
<dbReference type="Pfam" id="PF25559">
    <property type="entry name" value="DUF7931"/>
    <property type="match status" value="1"/>
</dbReference>
<dbReference type="RefSeq" id="WP_015830435.1">
    <property type="nucleotide sequence ID" value="NC_012969.1"/>
</dbReference>
<dbReference type="AlphaFoldDB" id="C6X6Q6"/>
<organism evidence="2 3">
    <name type="scientific">Methylovorus glucosotrophus (strain SIP3-4)</name>
    <dbReference type="NCBI Taxonomy" id="582744"/>
    <lineage>
        <taxon>Bacteria</taxon>
        <taxon>Pseudomonadati</taxon>
        <taxon>Pseudomonadota</taxon>
        <taxon>Betaproteobacteria</taxon>
        <taxon>Nitrosomonadales</taxon>
        <taxon>Methylophilaceae</taxon>
        <taxon>Methylovorus</taxon>
    </lineage>
</organism>
<dbReference type="KEGG" id="mei:Msip34_1804"/>
<dbReference type="InterPro" id="IPR057691">
    <property type="entry name" value="DUF7931"/>
</dbReference>
<protein>
    <recommendedName>
        <fullName evidence="1">DUF7931 domain-containing protein</fullName>
    </recommendedName>
</protein>
<reference evidence="3" key="1">
    <citation type="submission" date="2009-07" db="EMBL/GenBank/DDBJ databases">
        <title>Complete sequence of chromosome of Methylovorus sp. SIP3-4.</title>
        <authorList>
            <person name="Lucas S."/>
            <person name="Copeland A."/>
            <person name="Lapidus A."/>
            <person name="Glavina del Rio T."/>
            <person name="Tice H."/>
            <person name="Bruce D."/>
            <person name="Goodwin L."/>
            <person name="Pitluck S."/>
            <person name="Clum A."/>
            <person name="Larimer F."/>
            <person name="Land M."/>
            <person name="Hauser L."/>
            <person name="Kyrpides N."/>
            <person name="Mikhailova N."/>
            <person name="Kayluzhnaya M."/>
            <person name="Chistoserdova L."/>
        </authorList>
    </citation>
    <scope>NUCLEOTIDE SEQUENCE [LARGE SCALE GENOMIC DNA]</scope>
    <source>
        <strain evidence="3">SIP3-4</strain>
    </source>
</reference>
<evidence type="ECO:0000313" key="2">
    <source>
        <dbReference type="EMBL" id="ACT51049.1"/>
    </source>
</evidence>
<evidence type="ECO:0000313" key="3">
    <source>
        <dbReference type="Proteomes" id="UP000002743"/>
    </source>
</evidence>
<reference evidence="2 3" key="2">
    <citation type="journal article" date="2011" name="J. Bacteriol.">
        <title>Genomes of three methylotrophs from a single niche uncover genetic and metabolic divergence of Methylophilaceae.</title>
        <authorList>
            <person name="Lapidus A."/>
            <person name="Clum A."/>
            <person name="Labutti K."/>
            <person name="Kaluzhnaya M.G."/>
            <person name="Lim S."/>
            <person name="Beck D.A."/>
            <person name="Glavina Del Rio T."/>
            <person name="Nolan M."/>
            <person name="Mavromatis K."/>
            <person name="Huntemann M."/>
            <person name="Lucas S."/>
            <person name="Lidstrom M.E."/>
            <person name="Ivanova N."/>
            <person name="Chistoserdova L."/>
        </authorList>
    </citation>
    <scope>NUCLEOTIDE SEQUENCE [LARGE SCALE GENOMIC DNA]</scope>
    <source>
        <strain evidence="2 3">SIP3-4</strain>
    </source>
</reference>
<dbReference type="eggNOG" id="ENOG5032YDJ">
    <property type="taxonomic scope" value="Bacteria"/>
</dbReference>
<sequence length="162" mass="18581">MSSLPENTVLTSRREYEAALTAVLAHAQHKLFIFDPDLTFGGFEAAENVARLRDLLVRQPAAKVTLVLQDTRYLLDRCPRLLGLMRQYQHALTVYETNDEGERVSDSFVLADDHAYLRRFHVDQVRFKFSLNDTATVRLLGLRFEELLQLTHHQISTTPLGL</sequence>
<gene>
    <name evidence="2" type="ordered locus">Msip34_1804</name>
</gene>
<dbReference type="STRING" id="582744.Msip34_1804"/>